<keyword evidence="6" id="KW-1003">Cell membrane</keyword>
<name>A0A2S6H6L1_9GAMM</name>
<reference evidence="14 15" key="1">
    <citation type="submission" date="2018-02" db="EMBL/GenBank/DDBJ databases">
        <title>Subsurface microbial communities from deep shales in Ohio and West Virginia, USA.</title>
        <authorList>
            <person name="Wrighton K."/>
        </authorList>
    </citation>
    <scope>NUCLEOTIDE SEQUENCE [LARGE SCALE GENOMIC DNA]</scope>
    <source>
        <strain evidence="14 15">OWC-G53F</strain>
    </source>
</reference>
<dbReference type="PANTHER" id="PTHR30558">
    <property type="entry name" value="EXBD MEMBRANE COMPONENT OF PMF-DRIVEN MACROMOLECULE IMPORT SYSTEM"/>
    <property type="match status" value="1"/>
</dbReference>
<dbReference type="GO" id="GO:0015031">
    <property type="term" value="P:protein transport"/>
    <property type="evidence" value="ECO:0007669"/>
    <property type="project" value="UniProtKB-KW"/>
</dbReference>
<dbReference type="InterPro" id="IPR003400">
    <property type="entry name" value="ExbD"/>
</dbReference>
<sequence>MIGSGGFGGDNRHTQPMAEINTTPMVDVMLVLLVIFIITAPLLTHSIKIDLPQAGSQANPEKPDTVTLSIDAEGKLFWNDALFEQEELALRLETAAQKKPQPELHLRADKATNYQQLAMVMSAAQTVGIEKLGFVTEPKSKE</sequence>
<keyword evidence="11 13" id="KW-0472">Membrane</keyword>
<dbReference type="Proteomes" id="UP000238071">
    <property type="component" value="Unassembled WGS sequence"/>
</dbReference>
<evidence type="ECO:0000256" key="12">
    <source>
        <dbReference type="RuleBase" id="RU003879"/>
    </source>
</evidence>
<keyword evidence="15" id="KW-1185">Reference proteome</keyword>
<evidence type="ECO:0000256" key="8">
    <source>
        <dbReference type="ARBA" id="ARBA00022692"/>
    </source>
</evidence>
<evidence type="ECO:0000256" key="7">
    <source>
        <dbReference type="ARBA" id="ARBA00022519"/>
    </source>
</evidence>
<evidence type="ECO:0000313" key="14">
    <source>
        <dbReference type="EMBL" id="PPK73107.1"/>
    </source>
</evidence>
<dbReference type="Gene3D" id="3.30.420.270">
    <property type="match status" value="1"/>
</dbReference>
<proteinExistence type="inferred from homology"/>
<comment type="subcellular location">
    <subcellularLocation>
        <location evidence="2">Cell inner membrane</location>
        <topology evidence="2">Single-pass type II membrane protein</topology>
    </subcellularLocation>
    <subcellularLocation>
        <location evidence="12">Cell membrane</location>
        <topology evidence="12">Single-pass type II membrane protein</topology>
    </subcellularLocation>
</comment>
<keyword evidence="7" id="KW-0997">Cell inner membrane</keyword>
<dbReference type="EMBL" id="PTIY01000002">
    <property type="protein sequence ID" value="PPK73107.1"/>
    <property type="molecule type" value="Genomic_DNA"/>
</dbReference>
<dbReference type="GO" id="GO:0022857">
    <property type="term" value="F:transmembrane transporter activity"/>
    <property type="evidence" value="ECO:0007669"/>
    <property type="project" value="InterPro"/>
</dbReference>
<dbReference type="GO" id="GO:0005886">
    <property type="term" value="C:plasma membrane"/>
    <property type="evidence" value="ECO:0007669"/>
    <property type="project" value="UniProtKB-SubCell"/>
</dbReference>
<evidence type="ECO:0000256" key="5">
    <source>
        <dbReference type="ARBA" id="ARBA00022448"/>
    </source>
</evidence>
<dbReference type="OrthoDB" id="9798629at2"/>
<comment type="function">
    <text evidence="1">Involved in the TonB-dependent energy-dependent transport of various receptor-bound substrates.</text>
</comment>
<comment type="subunit">
    <text evidence="4">The accessory proteins ExbB and ExbD seem to form a complex with TonB.</text>
</comment>
<feature type="transmembrane region" description="Helical" evidence="13">
    <location>
        <begin position="25"/>
        <end position="43"/>
    </location>
</feature>
<evidence type="ECO:0000256" key="9">
    <source>
        <dbReference type="ARBA" id="ARBA00022927"/>
    </source>
</evidence>
<evidence type="ECO:0000256" key="3">
    <source>
        <dbReference type="ARBA" id="ARBA00005811"/>
    </source>
</evidence>
<organism evidence="14 15">
    <name type="scientific">Methylobacter tundripaludum</name>
    <dbReference type="NCBI Taxonomy" id="173365"/>
    <lineage>
        <taxon>Bacteria</taxon>
        <taxon>Pseudomonadati</taxon>
        <taxon>Pseudomonadota</taxon>
        <taxon>Gammaproteobacteria</taxon>
        <taxon>Methylococcales</taxon>
        <taxon>Methylococcaceae</taxon>
        <taxon>Methylobacter</taxon>
    </lineage>
</organism>
<evidence type="ECO:0000256" key="10">
    <source>
        <dbReference type="ARBA" id="ARBA00022989"/>
    </source>
</evidence>
<keyword evidence="9 12" id="KW-0653">Protein transport</keyword>
<comment type="caution">
    <text evidence="14">The sequence shown here is derived from an EMBL/GenBank/DDBJ whole genome shotgun (WGS) entry which is preliminary data.</text>
</comment>
<dbReference type="Pfam" id="PF02472">
    <property type="entry name" value="ExbD"/>
    <property type="match status" value="1"/>
</dbReference>
<gene>
    <name evidence="14" type="ORF">B0F88_10286</name>
</gene>
<dbReference type="AlphaFoldDB" id="A0A2S6H6L1"/>
<evidence type="ECO:0000256" key="11">
    <source>
        <dbReference type="ARBA" id="ARBA00023136"/>
    </source>
</evidence>
<keyword evidence="10 13" id="KW-1133">Transmembrane helix</keyword>
<accession>A0A2S6H6L1</accession>
<keyword evidence="8 12" id="KW-0812">Transmembrane</keyword>
<evidence type="ECO:0000256" key="4">
    <source>
        <dbReference type="ARBA" id="ARBA00011471"/>
    </source>
</evidence>
<protein>
    <submittedName>
        <fullName evidence="14">Outer membrane transport energization protein ExbD</fullName>
    </submittedName>
</protein>
<evidence type="ECO:0000256" key="6">
    <source>
        <dbReference type="ARBA" id="ARBA00022475"/>
    </source>
</evidence>
<evidence type="ECO:0000313" key="15">
    <source>
        <dbReference type="Proteomes" id="UP000238071"/>
    </source>
</evidence>
<dbReference type="RefSeq" id="WP_104422380.1">
    <property type="nucleotide sequence ID" value="NZ_PTIY01000002.1"/>
</dbReference>
<evidence type="ECO:0000256" key="13">
    <source>
        <dbReference type="SAM" id="Phobius"/>
    </source>
</evidence>
<evidence type="ECO:0000256" key="1">
    <source>
        <dbReference type="ARBA" id="ARBA00003540"/>
    </source>
</evidence>
<evidence type="ECO:0000256" key="2">
    <source>
        <dbReference type="ARBA" id="ARBA00004249"/>
    </source>
</evidence>
<comment type="similarity">
    <text evidence="3 12">Belongs to the ExbD/TolR family.</text>
</comment>
<dbReference type="PANTHER" id="PTHR30558:SF12">
    <property type="entry name" value="BIOPOLYMER TRANSPORT PROTEIN EXBD"/>
    <property type="match status" value="1"/>
</dbReference>
<keyword evidence="5 12" id="KW-0813">Transport</keyword>